<dbReference type="PROSITE" id="PS50042">
    <property type="entry name" value="CNMP_BINDING_3"/>
    <property type="match status" value="1"/>
</dbReference>
<dbReference type="Pfam" id="PF00027">
    <property type="entry name" value="cNMP_binding"/>
    <property type="match status" value="1"/>
</dbReference>
<name>A0A0Q1DMA0_9FLAO</name>
<reference evidence="2 3" key="1">
    <citation type="submission" date="2015-04" db="EMBL/GenBank/DDBJ databases">
        <title>Complete genome of flavobacterium.</title>
        <authorList>
            <person name="Kwon Y.M."/>
            <person name="Kim S.-J."/>
        </authorList>
    </citation>
    <scope>NUCLEOTIDE SEQUENCE [LARGE SCALE GENOMIC DNA]</scope>
    <source>
        <strain evidence="2 3">DK169</strain>
    </source>
</reference>
<proteinExistence type="predicted"/>
<dbReference type="AlphaFoldDB" id="A0A0Q1DMA0"/>
<dbReference type="Proteomes" id="UP000050827">
    <property type="component" value="Unassembled WGS sequence"/>
</dbReference>
<feature type="domain" description="Cyclic nucleotide-binding" evidence="1">
    <location>
        <begin position="1"/>
        <end position="50"/>
    </location>
</feature>
<dbReference type="OrthoDB" id="1092431at2"/>
<evidence type="ECO:0000313" key="3">
    <source>
        <dbReference type="Proteomes" id="UP000050827"/>
    </source>
</evidence>
<evidence type="ECO:0000313" key="2">
    <source>
        <dbReference type="EMBL" id="KQC30114.1"/>
    </source>
</evidence>
<dbReference type="Gene3D" id="2.60.120.10">
    <property type="entry name" value="Jelly Rolls"/>
    <property type="match status" value="1"/>
</dbReference>
<dbReference type="EMBL" id="LCTZ01000002">
    <property type="protein sequence ID" value="KQC30114.1"/>
    <property type="molecule type" value="Genomic_DNA"/>
</dbReference>
<comment type="caution">
    <text evidence="2">The sequence shown here is derived from an EMBL/GenBank/DDBJ whole genome shotgun (WGS) entry which is preliminary data.</text>
</comment>
<keyword evidence="3" id="KW-1185">Reference proteome</keyword>
<sequence>MKEVKIKKGEIIQRSGELGTKVYHVKTGLLRSYSIDNNGKENVFMFAPEGWVIADTCEPESKSSLFIDALEDSTVIVLKKDLEREKQNVGALTKRLNALQKRILMLISTNAIERYEYFIQTYPNIAQRVPQHMIASYIGVNPETLSAAKAKRLKKGS</sequence>
<dbReference type="RefSeq" id="WP_055394621.1">
    <property type="nucleotide sequence ID" value="NZ_LCTZ01000002.1"/>
</dbReference>
<dbReference type="InterPro" id="IPR018490">
    <property type="entry name" value="cNMP-bd_dom_sf"/>
</dbReference>
<accession>A0A0Q1DMA0</accession>
<dbReference type="SUPFAM" id="SSF51206">
    <property type="entry name" value="cAMP-binding domain-like"/>
    <property type="match status" value="1"/>
</dbReference>
<protein>
    <submittedName>
        <fullName evidence="2">Crp/Fnr family transcriptional regulator</fullName>
    </submittedName>
</protein>
<evidence type="ECO:0000259" key="1">
    <source>
        <dbReference type="PROSITE" id="PS50042"/>
    </source>
</evidence>
<organism evidence="2 3">
    <name type="scientific">Flagellimonas eckloniae</name>
    <dbReference type="NCBI Taxonomy" id="346185"/>
    <lineage>
        <taxon>Bacteria</taxon>
        <taxon>Pseudomonadati</taxon>
        <taxon>Bacteroidota</taxon>
        <taxon>Flavobacteriia</taxon>
        <taxon>Flavobacteriales</taxon>
        <taxon>Flavobacteriaceae</taxon>
        <taxon>Flagellimonas</taxon>
    </lineage>
</organism>
<gene>
    <name evidence="2" type="ORF">AAY42_09685</name>
</gene>
<dbReference type="InterPro" id="IPR014710">
    <property type="entry name" value="RmlC-like_jellyroll"/>
</dbReference>
<dbReference type="STRING" id="346185.AAY42_09685"/>
<dbReference type="InterPro" id="IPR000595">
    <property type="entry name" value="cNMP-bd_dom"/>
</dbReference>
<dbReference type="PATRIC" id="fig|1547436.3.peg.1991"/>
<dbReference type="CDD" id="cd00038">
    <property type="entry name" value="CAP_ED"/>
    <property type="match status" value="1"/>
</dbReference>